<reference evidence="1 2" key="1">
    <citation type="submission" date="2016-10" db="EMBL/GenBank/DDBJ databases">
        <authorList>
            <person name="de Groot N.N."/>
        </authorList>
    </citation>
    <scope>NUCLEOTIDE SEQUENCE [LARGE SCALE GENOMIC DNA]</scope>
    <source>
        <strain evidence="1 2">KH2T6</strain>
    </source>
</reference>
<protein>
    <submittedName>
        <fullName evidence="1">Uncharacterized protein</fullName>
    </submittedName>
</protein>
<evidence type="ECO:0000313" key="1">
    <source>
        <dbReference type="EMBL" id="SEK39852.1"/>
    </source>
</evidence>
<accession>A0A1H7GS52</accession>
<dbReference type="AlphaFoldDB" id="A0A1H7GS52"/>
<name>A0A1H7GS52_RUMAL</name>
<gene>
    <name evidence="1" type="ORF">SAMN05216469_102201</name>
</gene>
<evidence type="ECO:0000313" key="2">
    <source>
        <dbReference type="Proteomes" id="UP000186015"/>
    </source>
</evidence>
<dbReference type="EMBL" id="FOAT01000002">
    <property type="protein sequence ID" value="SEK39852.1"/>
    <property type="molecule type" value="Genomic_DNA"/>
</dbReference>
<proteinExistence type="predicted"/>
<dbReference type="Proteomes" id="UP000186015">
    <property type="component" value="Unassembled WGS sequence"/>
</dbReference>
<sequence>MYAIMNRSAMGMKSFNDYQCDFSFDFAWQQDKSFLVLRSDSSVCSSPHIGYIV</sequence>
<organism evidence="1 2">
    <name type="scientific">Ruminococcus albus</name>
    <dbReference type="NCBI Taxonomy" id="1264"/>
    <lineage>
        <taxon>Bacteria</taxon>
        <taxon>Bacillati</taxon>
        <taxon>Bacillota</taxon>
        <taxon>Clostridia</taxon>
        <taxon>Eubacteriales</taxon>
        <taxon>Oscillospiraceae</taxon>
        <taxon>Ruminococcus</taxon>
    </lineage>
</organism>